<dbReference type="EMBL" id="ON529852">
    <property type="protein sequence ID" value="USN14333.1"/>
    <property type="molecule type" value="Genomic_DNA"/>
</dbReference>
<keyword evidence="2" id="KW-1185">Reference proteome</keyword>
<dbReference type="NCBIfam" id="NF041886">
    <property type="entry name" value="Rmf_CrpP_fam"/>
    <property type="match status" value="1"/>
</dbReference>
<evidence type="ECO:0008006" key="3">
    <source>
        <dbReference type="Google" id="ProtNLM"/>
    </source>
</evidence>
<evidence type="ECO:0000313" key="2">
    <source>
        <dbReference type="Proteomes" id="UP001056685"/>
    </source>
</evidence>
<evidence type="ECO:0000313" key="1">
    <source>
        <dbReference type="EMBL" id="USN14333.1"/>
    </source>
</evidence>
<organism evidence="1 2">
    <name type="scientific">Brevundimonas phage vB_BpoS-Kabachok</name>
    <dbReference type="NCBI Taxonomy" id="2948600"/>
    <lineage>
        <taxon>Viruses</taxon>
        <taxon>Duplodnaviria</taxon>
        <taxon>Heunggongvirae</taxon>
        <taxon>Uroviricota</taxon>
        <taxon>Caudoviricetes</taxon>
        <taxon>Jeanschmidtviridae</taxon>
        <taxon>Marchewkavirus</taxon>
        <taxon>Marchewkavirus kabachok</taxon>
    </lineage>
</organism>
<dbReference type="Proteomes" id="UP001056685">
    <property type="component" value="Segment"/>
</dbReference>
<name>A0A9E7SJE9_9CAUD</name>
<reference evidence="1" key="1">
    <citation type="submission" date="2022-05" db="EMBL/GenBank/DDBJ databases">
        <authorList>
            <person name="Friedrich I."/>
            <person name="Poehlein A."/>
            <person name="Schneider D."/>
            <person name="Hertel R."/>
            <person name="Daniel R."/>
        </authorList>
    </citation>
    <scope>NUCLEOTIDE SEQUENCE</scope>
</reference>
<gene>
    <name evidence="1" type="ORF">KABACHOK_05200</name>
</gene>
<accession>A0A9E7SJE9</accession>
<protein>
    <recommendedName>
        <fullName evidence="3">Ribosome modulation factor</fullName>
    </recommendedName>
</protein>
<proteinExistence type="predicted"/>
<sequence>MPLTSAYKAGRDAYNSGLPFDACPHPLDTADAANWTDGWLRGARG</sequence>